<evidence type="ECO:0000256" key="11">
    <source>
        <dbReference type="PIRSR" id="PIRSR018427-1"/>
    </source>
</evidence>
<dbReference type="EMBL" id="AP028056">
    <property type="protein sequence ID" value="BEH02605.1"/>
    <property type="molecule type" value="Genomic_DNA"/>
</dbReference>
<dbReference type="GO" id="GO:0046872">
    <property type="term" value="F:metal ion binding"/>
    <property type="evidence" value="ECO:0007669"/>
    <property type="project" value="UniProtKB-KW"/>
</dbReference>
<gene>
    <name evidence="10 13" type="primary">idi</name>
    <name evidence="13" type="ORF">brsh051_18860</name>
</gene>
<proteinExistence type="inferred from homology"/>
<dbReference type="SUPFAM" id="SSF55811">
    <property type="entry name" value="Nudix"/>
    <property type="match status" value="1"/>
</dbReference>
<comment type="subcellular location">
    <subcellularLocation>
        <location evidence="10">Cytoplasm</location>
    </subcellularLocation>
</comment>
<keyword evidence="7 10" id="KW-0464">Manganese</keyword>
<keyword evidence="5 10" id="KW-0479">Metal-binding</keyword>
<feature type="binding site" evidence="10">
    <location>
        <position position="89"/>
    </location>
    <ligand>
        <name>Mg(2+)</name>
        <dbReference type="ChEBI" id="CHEBI:18420"/>
    </ligand>
</feature>
<protein>
    <recommendedName>
        <fullName evidence="3 10">Isopentenyl-diphosphate Delta-isomerase</fullName>
        <shortName evidence="10">IPP isomerase</shortName>
        <ecNumber evidence="3 10">5.3.3.2</ecNumber>
    </recommendedName>
    <alternativeName>
        <fullName evidence="10">IPP:DMAPP isomerase</fullName>
    </alternativeName>
    <alternativeName>
        <fullName evidence="10">Isopentenyl pyrophosphate isomerase</fullName>
    </alternativeName>
</protein>
<dbReference type="GO" id="GO:0005737">
    <property type="term" value="C:cytoplasm"/>
    <property type="evidence" value="ECO:0007669"/>
    <property type="project" value="UniProtKB-SubCell"/>
</dbReference>
<dbReference type="PANTHER" id="PTHR10885:SF0">
    <property type="entry name" value="ISOPENTENYL-DIPHOSPHATE DELTA-ISOMERASE"/>
    <property type="match status" value="1"/>
</dbReference>
<feature type="active site" evidence="10 11">
    <location>
        <position position="118"/>
    </location>
</feature>
<dbReference type="AlphaFoldDB" id="A0AAN0K757"/>
<feature type="domain" description="Nudix hydrolase" evidence="12">
    <location>
        <begin position="32"/>
        <end position="167"/>
    </location>
</feature>
<name>A0AAN0K757_9ACTN</name>
<organism evidence="13 14">
    <name type="scientific">Brooklawnia propionicigenes</name>
    <dbReference type="NCBI Taxonomy" id="3041175"/>
    <lineage>
        <taxon>Bacteria</taxon>
        <taxon>Bacillati</taxon>
        <taxon>Actinomycetota</taxon>
        <taxon>Actinomycetes</taxon>
        <taxon>Propionibacteriales</taxon>
        <taxon>Propionibacteriaceae</taxon>
        <taxon>Brooklawnia</taxon>
    </lineage>
</organism>
<evidence type="ECO:0000256" key="2">
    <source>
        <dbReference type="ARBA" id="ARBA00007579"/>
    </source>
</evidence>
<feature type="binding site" evidence="10">
    <location>
        <position position="116"/>
    </location>
    <ligand>
        <name>Mn(2+)</name>
        <dbReference type="ChEBI" id="CHEBI:29035"/>
    </ligand>
</feature>
<dbReference type="FunFam" id="3.90.79.10:FF:000009">
    <property type="entry name" value="Isopentenyl-diphosphate Delta-isomerase"/>
    <property type="match status" value="1"/>
</dbReference>
<dbReference type="EC" id="5.3.3.2" evidence="3 10"/>
<comment type="catalytic activity">
    <reaction evidence="10">
        <text>isopentenyl diphosphate = dimethylallyl diphosphate</text>
        <dbReference type="Rhea" id="RHEA:23284"/>
        <dbReference type="ChEBI" id="CHEBI:57623"/>
        <dbReference type="ChEBI" id="CHEBI:128769"/>
        <dbReference type="EC" id="5.3.3.2"/>
    </reaction>
</comment>
<dbReference type="Pfam" id="PF00293">
    <property type="entry name" value="NUDIX"/>
    <property type="match status" value="1"/>
</dbReference>
<dbReference type="CDD" id="cd02885">
    <property type="entry name" value="NUDIX_IPP_Isomerase"/>
    <property type="match status" value="1"/>
</dbReference>
<evidence type="ECO:0000256" key="6">
    <source>
        <dbReference type="ARBA" id="ARBA00022842"/>
    </source>
</evidence>
<comment type="function">
    <text evidence="10">Catalyzes the 1,3-allylic rearrangement of the homoallylic substrate isopentenyl (IPP) to its highly electrophilic allylic isomer, dimethylallyl diphosphate (DMAPP).</text>
</comment>
<accession>A0AAN0K757</accession>
<keyword evidence="6 10" id="KW-0460">Magnesium</keyword>
<dbReference type="NCBIfam" id="TIGR02150">
    <property type="entry name" value="IPP_isom_1"/>
    <property type="match status" value="1"/>
</dbReference>
<comment type="similarity">
    <text evidence="2 10">Belongs to the IPP isomerase type 1 family.</text>
</comment>
<keyword evidence="4 10" id="KW-0963">Cytoplasm</keyword>
<evidence type="ECO:0000256" key="1">
    <source>
        <dbReference type="ARBA" id="ARBA00004826"/>
    </source>
</evidence>
<comment type="cofactor">
    <cofactor evidence="10">
        <name>Mn(2+)</name>
        <dbReference type="ChEBI" id="CHEBI:29035"/>
    </cofactor>
    <text evidence="10">Binds 1 Mn(2+) ion per subunit.</text>
</comment>
<comment type="pathway">
    <text evidence="1 10">Isoprenoid biosynthesis; dimethylallyl diphosphate biosynthesis; dimethylallyl diphosphate from isopentenyl diphosphate: step 1/1.</text>
</comment>
<evidence type="ECO:0000256" key="7">
    <source>
        <dbReference type="ARBA" id="ARBA00023211"/>
    </source>
</evidence>
<dbReference type="InterPro" id="IPR015797">
    <property type="entry name" value="NUDIX_hydrolase-like_dom_sf"/>
</dbReference>
<dbReference type="NCBIfam" id="NF002995">
    <property type="entry name" value="PRK03759.1"/>
    <property type="match status" value="1"/>
</dbReference>
<dbReference type="PANTHER" id="PTHR10885">
    <property type="entry name" value="ISOPENTENYL-DIPHOSPHATE DELTA-ISOMERASE"/>
    <property type="match status" value="1"/>
</dbReference>
<sequence>MEDPLDQVVLLNEDGQPIGSYPRQKVHSSETPLHLAFSSYLFDPAGRLLLTRRALSKRTWPGVWTNSCCGHPRPAEQMADAIRRRVVVELQVHPTELWCLLPEFRYRARDANGLVENEICPVWAGIIDPADIQPNTNEVAEVSWAQWDDFVTAIRAFPAGFSPWAVDQVAQLGGTHPMSHPSAPR</sequence>
<dbReference type="InterPro" id="IPR056375">
    <property type="entry name" value="Idi_bact"/>
</dbReference>
<feature type="binding site" evidence="10">
    <location>
        <position position="118"/>
    </location>
    <ligand>
        <name>Mn(2+)</name>
        <dbReference type="ChEBI" id="CHEBI:29035"/>
    </ligand>
</feature>
<dbReference type="Gene3D" id="3.90.79.10">
    <property type="entry name" value="Nucleoside Triphosphate Pyrophosphohydrolase"/>
    <property type="match status" value="1"/>
</dbReference>
<dbReference type="PROSITE" id="PS51462">
    <property type="entry name" value="NUDIX"/>
    <property type="match status" value="1"/>
</dbReference>
<dbReference type="PIRSF" id="PIRSF018427">
    <property type="entry name" value="Isopntndiph_ism"/>
    <property type="match status" value="1"/>
</dbReference>
<evidence type="ECO:0000313" key="14">
    <source>
        <dbReference type="Proteomes" id="UP001431656"/>
    </source>
</evidence>
<dbReference type="InterPro" id="IPR000086">
    <property type="entry name" value="NUDIX_hydrolase_dom"/>
</dbReference>
<evidence type="ECO:0000256" key="10">
    <source>
        <dbReference type="HAMAP-Rule" id="MF_00202"/>
    </source>
</evidence>
<keyword evidence="8 10" id="KW-0414">Isoprene biosynthesis</keyword>
<dbReference type="RefSeq" id="WP_286264386.1">
    <property type="nucleotide sequence ID" value="NZ_AP028056.1"/>
</dbReference>
<keyword evidence="9 10" id="KW-0413">Isomerase</keyword>
<evidence type="ECO:0000256" key="8">
    <source>
        <dbReference type="ARBA" id="ARBA00023229"/>
    </source>
</evidence>
<evidence type="ECO:0000256" key="9">
    <source>
        <dbReference type="ARBA" id="ARBA00023235"/>
    </source>
</evidence>
<feature type="binding site" evidence="10">
    <location>
        <position position="34"/>
    </location>
    <ligand>
        <name>Mn(2+)</name>
        <dbReference type="ChEBI" id="CHEBI:29035"/>
    </ligand>
</feature>
<evidence type="ECO:0000256" key="5">
    <source>
        <dbReference type="ARBA" id="ARBA00022723"/>
    </source>
</evidence>
<dbReference type="InterPro" id="IPR011876">
    <property type="entry name" value="IsopentenylPP_isomerase_typ1"/>
</dbReference>
<dbReference type="HAMAP" id="MF_00202">
    <property type="entry name" value="Idi"/>
    <property type="match status" value="1"/>
</dbReference>
<reference evidence="13" key="1">
    <citation type="journal article" date="2024" name="Int. J. Syst. Evol. Microbiol.">
        <title>Brooklawnia propionicigenes sp. nov., a facultatively anaerobic, propionate-producing bacterium isolated from a methanogenic reactor treating waste from cattle farms.</title>
        <authorList>
            <person name="Akita Y."/>
            <person name="Ueki A."/>
            <person name="Tonouchi A."/>
            <person name="Sugawara Y."/>
            <person name="Honma S."/>
            <person name="Kaku N."/>
            <person name="Ueki K."/>
        </authorList>
    </citation>
    <scope>NUCLEOTIDE SEQUENCE</scope>
    <source>
        <strain evidence="13">SH051</strain>
    </source>
</reference>
<evidence type="ECO:0000259" key="12">
    <source>
        <dbReference type="PROSITE" id="PS51462"/>
    </source>
</evidence>
<evidence type="ECO:0000313" key="13">
    <source>
        <dbReference type="EMBL" id="BEH02605.1"/>
    </source>
</evidence>
<comment type="cofactor">
    <cofactor evidence="10">
        <name>Mg(2+)</name>
        <dbReference type="ChEBI" id="CHEBI:18420"/>
    </cofactor>
    <text evidence="10">Binds 1 Mg(2+) ion per subunit. The magnesium ion binds only when substrate is bound.</text>
</comment>
<dbReference type="GO" id="GO:0004452">
    <property type="term" value="F:isopentenyl-diphosphate delta-isomerase activity"/>
    <property type="evidence" value="ECO:0007669"/>
    <property type="project" value="UniProtKB-UniRule"/>
</dbReference>
<evidence type="ECO:0000256" key="4">
    <source>
        <dbReference type="ARBA" id="ARBA00022490"/>
    </source>
</evidence>
<feature type="binding site" evidence="10">
    <location>
        <position position="71"/>
    </location>
    <ligand>
        <name>Mn(2+)</name>
        <dbReference type="ChEBI" id="CHEBI:29035"/>
    </ligand>
</feature>
<evidence type="ECO:0000256" key="3">
    <source>
        <dbReference type="ARBA" id="ARBA00012057"/>
    </source>
</evidence>
<dbReference type="Proteomes" id="UP001431656">
    <property type="component" value="Chromosome"/>
</dbReference>
<feature type="binding site" evidence="10">
    <location>
        <position position="27"/>
    </location>
    <ligand>
        <name>Mn(2+)</name>
        <dbReference type="ChEBI" id="CHEBI:29035"/>
    </ligand>
</feature>
<keyword evidence="14" id="KW-1185">Reference proteome</keyword>
<dbReference type="KEGG" id="broo:brsh051_18860"/>
<dbReference type="GO" id="GO:0008299">
    <property type="term" value="P:isoprenoid biosynthetic process"/>
    <property type="evidence" value="ECO:0007669"/>
    <property type="project" value="UniProtKB-UniRule"/>
</dbReference>
<feature type="active site" evidence="10 11">
    <location>
        <position position="69"/>
    </location>
</feature>
<dbReference type="GO" id="GO:0050992">
    <property type="term" value="P:dimethylallyl diphosphate biosynthetic process"/>
    <property type="evidence" value="ECO:0007669"/>
    <property type="project" value="UniProtKB-UniRule"/>
</dbReference>